<accession>A0ABU9X5R5</accession>
<reference evidence="2 3" key="1">
    <citation type="submission" date="2024-05" db="EMBL/GenBank/DDBJ databases">
        <authorList>
            <person name="Kim H.-Y."/>
            <person name="Kim E."/>
            <person name="Cai Y."/>
            <person name="Yang S.-M."/>
            <person name="Lee W."/>
        </authorList>
    </citation>
    <scope>NUCLEOTIDE SEQUENCE [LARGE SCALE GENOMIC DNA]</scope>
    <source>
        <strain evidence="2 3">FBL11</strain>
    </source>
</reference>
<name>A0ABU9X5R5_9GAMM</name>
<dbReference type="EMBL" id="JBDGHN010000002">
    <property type="protein sequence ID" value="MEN2750733.1"/>
    <property type="molecule type" value="Genomic_DNA"/>
</dbReference>
<keyword evidence="3" id="KW-1185">Reference proteome</keyword>
<proteinExistence type="predicted"/>
<feature type="chain" id="PRO_5046199027" description="Lysozyme inhibitor LprI N-terminal domain-containing protein" evidence="1">
    <location>
        <begin position="37"/>
        <end position="310"/>
    </location>
</feature>
<organism evidence="2 3">
    <name type="scientific">Psychrobacter saeujeotis</name>
    <dbReference type="NCBI Taxonomy" id="3143436"/>
    <lineage>
        <taxon>Bacteria</taxon>
        <taxon>Pseudomonadati</taxon>
        <taxon>Pseudomonadota</taxon>
        <taxon>Gammaproteobacteria</taxon>
        <taxon>Moraxellales</taxon>
        <taxon>Moraxellaceae</taxon>
        <taxon>Psychrobacter</taxon>
    </lineage>
</organism>
<keyword evidence="1" id="KW-0732">Signal</keyword>
<gene>
    <name evidence="2" type="ORF">AAIR29_03720</name>
</gene>
<sequence>MLNTSNLTTIVSVYKLCKRTALSAMTLIAFLPLAEAADSNRHNKNPAKDNPSTINYCYDNKVKPNARLQYQLSEPQTIDCMLTKLASYQQNPLTVRQQYFAYKAQAWLNYASYENRIKSHSSAGRQALEAAATILQKLQSNADEELRLTTDIPSTSALMRPDLWAVISALKGSASTNSDNKIIAPRELAFSEVALIWAAADQCAHGRRESGTHFRMAERWLEQAREAYVNAHDSKTNVALENSIVDYYKQYVPLDPQDDICRGQSLSLTSHTSNINDVKNSSLTQSITLNMTMPTAKYSIGHNTIKHLIN</sequence>
<evidence type="ECO:0000313" key="2">
    <source>
        <dbReference type="EMBL" id="MEN2750733.1"/>
    </source>
</evidence>
<comment type="caution">
    <text evidence="2">The sequence shown here is derived from an EMBL/GenBank/DDBJ whole genome shotgun (WGS) entry which is preliminary data.</text>
</comment>
<feature type="signal peptide" evidence="1">
    <location>
        <begin position="1"/>
        <end position="36"/>
    </location>
</feature>
<protein>
    <recommendedName>
        <fullName evidence="4">Lysozyme inhibitor LprI N-terminal domain-containing protein</fullName>
    </recommendedName>
</protein>
<dbReference type="Proteomes" id="UP001461960">
    <property type="component" value="Unassembled WGS sequence"/>
</dbReference>
<evidence type="ECO:0000313" key="3">
    <source>
        <dbReference type="Proteomes" id="UP001461960"/>
    </source>
</evidence>
<dbReference type="RefSeq" id="WP_299216144.1">
    <property type="nucleotide sequence ID" value="NZ_JBDGHN010000002.1"/>
</dbReference>
<evidence type="ECO:0008006" key="4">
    <source>
        <dbReference type="Google" id="ProtNLM"/>
    </source>
</evidence>
<evidence type="ECO:0000256" key="1">
    <source>
        <dbReference type="SAM" id="SignalP"/>
    </source>
</evidence>